<dbReference type="InterPro" id="IPR029058">
    <property type="entry name" value="AB_hydrolase_fold"/>
</dbReference>
<dbReference type="SUPFAM" id="SSF53474">
    <property type="entry name" value="alpha/beta-Hydrolases"/>
    <property type="match status" value="1"/>
</dbReference>
<evidence type="ECO:0000313" key="3">
    <source>
        <dbReference type="Proteomes" id="UP000007110"/>
    </source>
</evidence>
<dbReference type="PANTHER" id="PTHR46331:SF2">
    <property type="entry name" value="VALACYCLOVIR HYDROLASE"/>
    <property type="match status" value="1"/>
</dbReference>
<organism evidence="2 3">
    <name type="scientific">Strongylocentrotus purpuratus</name>
    <name type="common">Purple sea urchin</name>
    <dbReference type="NCBI Taxonomy" id="7668"/>
    <lineage>
        <taxon>Eukaryota</taxon>
        <taxon>Metazoa</taxon>
        <taxon>Echinodermata</taxon>
        <taxon>Eleutherozoa</taxon>
        <taxon>Echinozoa</taxon>
        <taxon>Echinoidea</taxon>
        <taxon>Euechinoidea</taxon>
        <taxon>Echinacea</taxon>
        <taxon>Camarodonta</taxon>
        <taxon>Echinidea</taxon>
        <taxon>Strongylocentrotidae</taxon>
        <taxon>Strongylocentrotus</taxon>
    </lineage>
</organism>
<dbReference type="ESTHER" id="strpu-h3iwu2">
    <property type="family name" value="Valacyclovir-hydrolase"/>
</dbReference>
<dbReference type="PANTHER" id="PTHR46331">
    <property type="entry name" value="VALACYCLOVIR HYDROLASE"/>
    <property type="match status" value="1"/>
</dbReference>
<dbReference type="KEGG" id="spu:591132"/>
<evidence type="ECO:0000259" key="1">
    <source>
        <dbReference type="Pfam" id="PF00561"/>
    </source>
</evidence>
<sequence>MILPRIGRVFLCKSSILKSQLSAPSPAYCAQMCAKMSTSNVRSSGISSGKVGVNGVNLYYEQVGNGPEPVLLMPGALGSTQTDFKPQLEKLNRDLLTVVAFDPRGYGKSQPPVRDFPLDFFHRDAKDARDLMQALGHKKYSLMGWSDGGITALILAGTYTDDVKKLIVWGANSYVTQDDIKLYEATRDVSNWSERMRAPMEAVYGKENFEKVWHGWCDALGKLASMNDGDLCKKETKNIQCPTLIVHGDLDAMVVSEHPEFLHNTIQGSKLIRWPKAKHNLHLRYADEFNKESEQFLTGVTTKL</sequence>
<dbReference type="EnsemblMetazoa" id="XM_030975161">
    <property type="protein sequence ID" value="XP_030831021"/>
    <property type="gene ID" value="LOC591132"/>
</dbReference>
<proteinExistence type="predicted"/>
<dbReference type="RefSeq" id="XP_030831021.1">
    <property type="nucleotide sequence ID" value="XM_030975161.1"/>
</dbReference>
<dbReference type="AlphaFoldDB" id="A0A7M7STV1"/>
<dbReference type="Pfam" id="PF00561">
    <property type="entry name" value="Abhydrolase_1"/>
    <property type="match status" value="1"/>
</dbReference>
<dbReference type="GeneID" id="591132"/>
<keyword evidence="3" id="KW-1185">Reference proteome</keyword>
<dbReference type="GO" id="GO:0017171">
    <property type="term" value="F:serine hydrolase activity"/>
    <property type="evidence" value="ECO:0000318"/>
    <property type="project" value="GO_Central"/>
</dbReference>
<dbReference type="InterPro" id="IPR000073">
    <property type="entry name" value="AB_hydrolase_1"/>
</dbReference>
<reference evidence="3" key="1">
    <citation type="submission" date="2015-02" db="EMBL/GenBank/DDBJ databases">
        <title>Genome sequencing for Strongylocentrotus purpuratus.</title>
        <authorList>
            <person name="Murali S."/>
            <person name="Liu Y."/>
            <person name="Vee V."/>
            <person name="English A."/>
            <person name="Wang M."/>
            <person name="Skinner E."/>
            <person name="Han Y."/>
            <person name="Muzny D.M."/>
            <person name="Worley K.C."/>
            <person name="Gibbs R.A."/>
        </authorList>
    </citation>
    <scope>NUCLEOTIDE SEQUENCE</scope>
</reference>
<protein>
    <recommendedName>
        <fullName evidence="1">AB hydrolase-1 domain-containing protein</fullName>
    </recommendedName>
</protein>
<dbReference type="Proteomes" id="UP000007110">
    <property type="component" value="Unassembled WGS sequence"/>
</dbReference>
<dbReference type="OMA" id="RFPQLWA"/>
<reference evidence="2" key="2">
    <citation type="submission" date="2021-01" db="UniProtKB">
        <authorList>
            <consortium name="EnsemblMetazoa"/>
        </authorList>
    </citation>
    <scope>IDENTIFICATION</scope>
</reference>
<name>A0A7M7STV1_STRPU</name>
<dbReference type="InParanoid" id="A0A7M7STV1"/>
<feature type="domain" description="AB hydrolase-1" evidence="1">
    <location>
        <begin position="69"/>
        <end position="176"/>
    </location>
</feature>
<dbReference type="Gene3D" id="3.40.50.1820">
    <property type="entry name" value="alpha/beta hydrolase"/>
    <property type="match status" value="1"/>
</dbReference>
<accession>A0A7M7STV1</accession>
<evidence type="ECO:0000313" key="2">
    <source>
        <dbReference type="EnsemblMetazoa" id="XP_030831021"/>
    </source>
</evidence>
<dbReference type="FunCoup" id="A0A7M7STV1">
    <property type="interactions" value="623"/>
</dbReference>
<dbReference type="OrthoDB" id="19657at2759"/>
<dbReference type="CTD" id="670"/>